<organism evidence="1 2">
    <name type="scientific">Bradyrhizobium valentinum</name>
    <dbReference type="NCBI Taxonomy" id="1518501"/>
    <lineage>
        <taxon>Bacteria</taxon>
        <taxon>Pseudomonadati</taxon>
        <taxon>Pseudomonadota</taxon>
        <taxon>Alphaproteobacteria</taxon>
        <taxon>Hyphomicrobiales</taxon>
        <taxon>Nitrobacteraceae</taxon>
        <taxon>Bradyrhizobium</taxon>
    </lineage>
</organism>
<accession>A0A0R3LHB8</accession>
<proteinExistence type="predicted"/>
<gene>
    <name evidence="1" type="ORF">CP49_19045</name>
</gene>
<dbReference type="Proteomes" id="UP000051913">
    <property type="component" value="Unassembled WGS sequence"/>
</dbReference>
<reference evidence="1 2" key="1">
    <citation type="submission" date="2014-03" db="EMBL/GenBank/DDBJ databases">
        <title>Bradyrhizobium valentinum sp. nov., isolated from effective nodules of Lupinus mariae-josephae, a lupine endemic of basic-lime soils in Eastern Spain.</title>
        <authorList>
            <person name="Duran D."/>
            <person name="Rey L."/>
            <person name="Navarro A."/>
            <person name="Busquets A."/>
            <person name="Imperial J."/>
            <person name="Ruiz-Argueso T."/>
        </authorList>
    </citation>
    <scope>NUCLEOTIDE SEQUENCE [LARGE SCALE GENOMIC DNA]</scope>
    <source>
        <strain evidence="1 2">LmjM3</strain>
    </source>
</reference>
<evidence type="ECO:0000313" key="1">
    <source>
        <dbReference type="EMBL" id="KRR07196.1"/>
    </source>
</evidence>
<name>A0A0R3LHB8_9BRAD</name>
<evidence type="ECO:0000313" key="2">
    <source>
        <dbReference type="Proteomes" id="UP000051913"/>
    </source>
</evidence>
<comment type="caution">
    <text evidence="1">The sequence shown here is derived from an EMBL/GenBank/DDBJ whole genome shotgun (WGS) entry which is preliminary data.</text>
</comment>
<dbReference type="EMBL" id="LLXX01000096">
    <property type="protein sequence ID" value="KRR07196.1"/>
    <property type="molecule type" value="Genomic_DNA"/>
</dbReference>
<keyword evidence="2" id="KW-1185">Reference proteome</keyword>
<protein>
    <submittedName>
        <fullName evidence="1">Uncharacterized protein</fullName>
    </submittedName>
</protein>
<dbReference type="AlphaFoldDB" id="A0A0R3LHB8"/>
<sequence length="84" mass="9467">MPNDQRFSLPARFDHQDEKDWLNDGWSLVIKVTEASDAQAYQTGEANFLLPDAPHMWLSEGKKFTLMEGSRSVAIGEVEKVTSP</sequence>